<comment type="similarity">
    <text evidence="4">Belongs to the FlgI family.</text>
</comment>
<organism evidence="5 6">
    <name type="scientific">Desulfarculus baarsii (strain ATCC 33931 / DSM 2075 / LMG 7858 / VKM B-1802 / 2st14)</name>
    <dbReference type="NCBI Taxonomy" id="644282"/>
    <lineage>
        <taxon>Bacteria</taxon>
        <taxon>Pseudomonadati</taxon>
        <taxon>Thermodesulfobacteriota</taxon>
        <taxon>Desulfarculia</taxon>
        <taxon>Desulfarculales</taxon>
        <taxon>Desulfarculaceae</taxon>
        <taxon>Desulfarculus</taxon>
    </lineage>
</organism>
<keyword evidence="3 4" id="KW-0975">Bacterial flagellum</keyword>
<sequence precursor="true">MTRRASIIATLALVAVIVAAGAAQAARLKDMASIHGVRGNQLIGYGLVMGLNGTGDKAATTFTVQGLSNMLNRMGVKVSPDNVKVKNVAAVMVTAELPAFARAGSRIDVTLSSIGDSDSLAGGTLVMTPLRAVDGNIYAVAQGPVSVGGFTAGGQAATVSKNHPTVGRIPSGAVIERELTERFGENPRISINLRVPDFTVAARVAQSIQSEIPTLAPRAVDPSTIEITLPASGLENVALMARLENLEIEPDMSSKVVVDERTGTVVMGEGVRISTVAVASGALSISVTESADVSQALPFAPGGETVVVPSTDVTVGEQKAPLAVVRSGVSIGQVVSALNALGATPRDLIVILQAIEAAGALQAKLEII</sequence>
<name>E1QJF2_DESB2</name>
<dbReference type="GO" id="GO:0005198">
    <property type="term" value="F:structural molecule activity"/>
    <property type="evidence" value="ECO:0007669"/>
    <property type="project" value="InterPro"/>
</dbReference>
<keyword evidence="4" id="KW-0574">Periplasm</keyword>
<keyword evidence="5" id="KW-0282">Flagellum</keyword>
<reference evidence="5 6" key="1">
    <citation type="journal article" date="2010" name="Stand. Genomic Sci.">
        <title>Complete genome sequence of Desulfarculus baarsii type strain (2st14).</title>
        <authorList>
            <person name="Sun H."/>
            <person name="Spring S."/>
            <person name="Lapidus A."/>
            <person name="Davenport K."/>
            <person name="Del Rio T.G."/>
            <person name="Tice H."/>
            <person name="Nolan M."/>
            <person name="Copeland A."/>
            <person name="Cheng J.F."/>
            <person name="Lucas S."/>
            <person name="Tapia R."/>
            <person name="Goodwin L."/>
            <person name="Pitluck S."/>
            <person name="Ivanova N."/>
            <person name="Pagani I."/>
            <person name="Mavromatis K."/>
            <person name="Ovchinnikova G."/>
            <person name="Pati A."/>
            <person name="Chen A."/>
            <person name="Palaniappan K."/>
            <person name="Hauser L."/>
            <person name="Chang Y.J."/>
            <person name="Jeffries C.D."/>
            <person name="Detter J.C."/>
            <person name="Han C."/>
            <person name="Rohde M."/>
            <person name="Brambilla E."/>
            <person name="Goker M."/>
            <person name="Woyke T."/>
            <person name="Bristow J."/>
            <person name="Eisen J.A."/>
            <person name="Markowitz V."/>
            <person name="Hugenholtz P."/>
            <person name="Kyrpides N.C."/>
            <person name="Klenk H.P."/>
            <person name="Land M."/>
        </authorList>
    </citation>
    <scope>NUCLEOTIDE SEQUENCE [LARGE SCALE GENOMIC DNA]</scope>
    <source>
        <strain evidence="6">ATCC 33931 / DSM 2075 / LMG 7858 / VKM B-1802 / 2st14</strain>
    </source>
</reference>
<keyword evidence="5" id="KW-0966">Cell projection</keyword>
<gene>
    <name evidence="4" type="primary">flgI</name>
    <name evidence="5" type="ordered locus">Deba_2333</name>
</gene>
<keyword evidence="2 4" id="KW-0732">Signal</keyword>
<comment type="subunit">
    <text evidence="4">The basal body constitutes a major portion of the flagellar organelle and consists of four rings (L,P,S, and M) mounted on a central rod.</text>
</comment>
<dbReference type="InterPro" id="IPR001782">
    <property type="entry name" value="Flag_FlgI"/>
</dbReference>
<feature type="signal peptide" evidence="4">
    <location>
        <begin position="1"/>
        <end position="25"/>
    </location>
</feature>
<evidence type="ECO:0000313" key="5">
    <source>
        <dbReference type="EMBL" id="ADK85695.1"/>
    </source>
</evidence>
<dbReference type="RefSeq" id="WP_013259134.1">
    <property type="nucleotide sequence ID" value="NC_014365.1"/>
</dbReference>
<evidence type="ECO:0000313" key="6">
    <source>
        <dbReference type="Proteomes" id="UP000009047"/>
    </source>
</evidence>
<keyword evidence="6" id="KW-1185">Reference proteome</keyword>
<dbReference type="KEGG" id="dbr:Deba_2333"/>
<dbReference type="eggNOG" id="COG1706">
    <property type="taxonomic scope" value="Bacteria"/>
</dbReference>
<dbReference type="GO" id="GO:0009428">
    <property type="term" value="C:bacterial-type flagellum basal body, distal rod, P ring"/>
    <property type="evidence" value="ECO:0007669"/>
    <property type="project" value="InterPro"/>
</dbReference>
<proteinExistence type="inferred from homology"/>
<dbReference type="AlphaFoldDB" id="E1QJF2"/>
<dbReference type="GO" id="GO:0030288">
    <property type="term" value="C:outer membrane-bounded periplasmic space"/>
    <property type="evidence" value="ECO:0007669"/>
    <property type="project" value="InterPro"/>
</dbReference>
<dbReference type="STRING" id="644282.Deba_2333"/>
<dbReference type="GO" id="GO:0071973">
    <property type="term" value="P:bacterial-type flagellum-dependent cell motility"/>
    <property type="evidence" value="ECO:0007669"/>
    <property type="project" value="InterPro"/>
</dbReference>
<dbReference type="HOGENOM" id="CLU_045235_1_0_7"/>
<protein>
    <recommendedName>
        <fullName evidence="4">Flagellar P-ring protein</fullName>
    </recommendedName>
    <alternativeName>
        <fullName evidence="4">Basal body P-ring protein</fullName>
    </alternativeName>
</protein>
<dbReference type="PANTHER" id="PTHR30381">
    <property type="entry name" value="FLAGELLAR P-RING PERIPLASMIC PROTEIN FLGI"/>
    <property type="match status" value="1"/>
</dbReference>
<dbReference type="HAMAP" id="MF_00416">
    <property type="entry name" value="FlgI"/>
    <property type="match status" value="1"/>
</dbReference>
<keyword evidence="5" id="KW-0969">Cilium</keyword>
<dbReference type="NCBIfam" id="NF003676">
    <property type="entry name" value="PRK05303.1"/>
    <property type="match status" value="1"/>
</dbReference>
<evidence type="ECO:0000256" key="2">
    <source>
        <dbReference type="ARBA" id="ARBA00022729"/>
    </source>
</evidence>
<accession>E1QJF2</accession>
<comment type="subcellular location">
    <subcellularLocation>
        <location evidence="4">Periplasm</location>
    </subcellularLocation>
    <subcellularLocation>
        <location evidence="4">Bacterial flagellum basal body</location>
    </subcellularLocation>
</comment>
<evidence type="ECO:0000256" key="1">
    <source>
        <dbReference type="ARBA" id="ARBA00002591"/>
    </source>
</evidence>
<dbReference type="PANTHER" id="PTHR30381:SF0">
    <property type="entry name" value="FLAGELLAR P-RING PROTEIN"/>
    <property type="match status" value="1"/>
</dbReference>
<dbReference type="EMBL" id="CP002085">
    <property type="protein sequence ID" value="ADK85695.1"/>
    <property type="molecule type" value="Genomic_DNA"/>
</dbReference>
<dbReference type="OrthoDB" id="9786431at2"/>
<evidence type="ECO:0000256" key="3">
    <source>
        <dbReference type="ARBA" id="ARBA00023143"/>
    </source>
</evidence>
<feature type="chain" id="PRO_5009010547" description="Flagellar P-ring protein" evidence="4">
    <location>
        <begin position="26"/>
        <end position="368"/>
    </location>
</feature>
<dbReference type="PRINTS" id="PR01010">
    <property type="entry name" value="FLGPRINGFLGI"/>
</dbReference>
<dbReference type="Pfam" id="PF02119">
    <property type="entry name" value="FlgI"/>
    <property type="match status" value="1"/>
</dbReference>
<evidence type="ECO:0000256" key="4">
    <source>
        <dbReference type="HAMAP-Rule" id="MF_00416"/>
    </source>
</evidence>
<comment type="function">
    <text evidence="1 4">Assembles around the rod to form the L-ring and probably protects the motor/basal body from shearing forces during rotation.</text>
</comment>
<dbReference type="Proteomes" id="UP000009047">
    <property type="component" value="Chromosome"/>
</dbReference>